<dbReference type="InterPro" id="IPR039726">
    <property type="entry name" value="Prp40-like"/>
</dbReference>
<dbReference type="SUPFAM" id="SSF81698">
    <property type="entry name" value="FF domain"/>
    <property type="match status" value="5"/>
</dbReference>
<dbReference type="CDD" id="cd00201">
    <property type="entry name" value="WW"/>
    <property type="match status" value="1"/>
</dbReference>
<dbReference type="Gene3D" id="1.10.10.440">
    <property type="entry name" value="FF domain"/>
    <property type="match status" value="5"/>
</dbReference>
<feature type="domain" description="FF" evidence="9">
    <location>
        <begin position="216"/>
        <end position="272"/>
    </location>
</feature>
<reference evidence="10" key="1">
    <citation type="journal article" date="2020" name="Stud. Mycol.">
        <title>101 Dothideomycetes genomes: a test case for predicting lifestyles and emergence of pathogens.</title>
        <authorList>
            <person name="Haridas S."/>
            <person name="Albert R."/>
            <person name="Binder M."/>
            <person name="Bloem J."/>
            <person name="Labutti K."/>
            <person name="Salamov A."/>
            <person name="Andreopoulos B."/>
            <person name="Baker S."/>
            <person name="Barry K."/>
            <person name="Bills G."/>
            <person name="Bluhm B."/>
            <person name="Cannon C."/>
            <person name="Castanera R."/>
            <person name="Culley D."/>
            <person name="Daum C."/>
            <person name="Ezra D."/>
            <person name="Gonzalez J."/>
            <person name="Henrissat B."/>
            <person name="Kuo A."/>
            <person name="Liang C."/>
            <person name="Lipzen A."/>
            <person name="Lutzoni F."/>
            <person name="Magnuson J."/>
            <person name="Mondo S."/>
            <person name="Nolan M."/>
            <person name="Ohm R."/>
            <person name="Pangilinan J."/>
            <person name="Park H.-J."/>
            <person name="Ramirez L."/>
            <person name="Alfaro M."/>
            <person name="Sun H."/>
            <person name="Tritt A."/>
            <person name="Yoshinaga Y."/>
            <person name="Zwiers L.-H."/>
            <person name="Turgeon B."/>
            <person name="Goodwin S."/>
            <person name="Spatafora J."/>
            <person name="Crous P."/>
            <person name="Grigoriev I."/>
        </authorList>
    </citation>
    <scope>NUCLEOTIDE SEQUENCE</scope>
    <source>
        <strain evidence="10">CBS 260.36</strain>
    </source>
</reference>
<sequence>MNGASDSSGWAETTDQKSGRPYYYNTRSNQTSWTKPDELLTQSQRATGWTQTSTAEGRLYWFNKSNKAETAWTAPNGWDEPAVDSSQFVSSSFSFQQRDQGSRELVTRDQGSRDLAPRDDYRRDRNFDQGGGGYRGPIASTTSGYENAPQAEREAAFNKLLKRVGVQQDWTWEQAIKAAVQDPAFRAIKDPSERKDAFDDYKADLKRQEAEREQERIAKLKIDFRAMLQRHPEVQRYSRWKNIRPLVEEEAVFRSTDNDEERRLLFQDYIAELKEEYQEKRFQDHENAMKELGGIMKEVQIGPETRWADAQTMLENSESFRDDKFNTLTRSEVLDTFISHVRNLWDDVNSVKQRNKQLEARQARHAREGFQELLWELHSKDVLLANTTWKSAFPHISTDPRFTALLTNVRTGNPRDDGSTPLELFFDFIDELDRDLRDLALHAESVLKSARIKLRPDLSIADLTSASKHDKRLSPLSQPKLALVHDRIMASITALIEEDAAAERRAERRRHIDDLRQRIKRLEPPVTLDDTWDLVRPRIERLEEYAALPADEDRRAAFDRHIARLQDDADRERRHRRRDKERDRERDRSRDRDRRRSATPQSSEQNAYAEDRRRAIEQRERQYRHASGGSHAGGLSPPPRDRRAPPPREDFGRKGSLDDPPVPLRRGERERRDPRDPREGRYGSRADVYSRDSGLLDYGDEPMTNSDGGRGKRAGDGEVGREVKRVRLEEEEKALQSGSEEGEIEEV</sequence>
<dbReference type="SMART" id="SM00456">
    <property type="entry name" value="WW"/>
    <property type="match status" value="2"/>
</dbReference>
<feature type="compositionally biased region" description="Basic and acidic residues" evidence="7">
    <location>
        <begin position="580"/>
        <end position="596"/>
    </location>
</feature>
<feature type="coiled-coil region" evidence="6">
    <location>
        <begin position="198"/>
        <end position="230"/>
    </location>
</feature>
<dbReference type="Proteomes" id="UP000799439">
    <property type="component" value="Unassembled WGS sequence"/>
</dbReference>
<evidence type="ECO:0000256" key="7">
    <source>
        <dbReference type="SAM" id="MobiDB-lite"/>
    </source>
</evidence>
<gene>
    <name evidence="10" type="ORF">K461DRAFT_267706</name>
</gene>
<dbReference type="InterPro" id="IPR002713">
    <property type="entry name" value="FF_domain"/>
</dbReference>
<dbReference type="PANTHER" id="PTHR11864">
    <property type="entry name" value="PRE-MRNA-PROCESSING PROTEIN PRP40"/>
    <property type="match status" value="1"/>
</dbReference>
<dbReference type="SMART" id="SM00441">
    <property type="entry name" value="FF"/>
    <property type="match status" value="5"/>
</dbReference>
<dbReference type="SUPFAM" id="SSF51045">
    <property type="entry name" value="WW domain"/>
    <property type="match status" value="1"/>
</dbReference>
<dbReference type="Gene3D" id="2.20.70.10">
    <property type="match status" value="1"/>
</dbReference>
<evidence type="ECO:0000313" key="10">
    <source>
        <dbReference type="EMBL" id="KAF2153058.1"/>
    </source>
</evidence>
<keyword evidence="5" id="KW-0539">Nucleus</keyword>
<dbReference type="GO" id="GO:0005685">
    <property type="term" value="C:U1 snRNP"/>
    <property type="evidence" value="ECO:0007669"/>
    <property type="project" value="TreeGrafter"/>
</dbReference>
<dbReference type="GO" id="GO:0071004">
    <property type="term" value="C:U2-type prespliceosome"/>
    <property type="evidence" value="ECO:0007669"/>
    <property type="project" value="TreeGrafter"/>
</dbReference>
<dbReference type="OrthoDB" id="187617at2759"/>
<proteinExistence type="predicted"/>
<evidence type="ECO:0000313" key="11">
    <source>
        <dbReference type="Proteomes" id="UP000799439"/>
    </source>
</evidence>
<feature type="domain" description="FF" evidence="9">
    <location>
        <begin position="508"/>
        <end position="564"/>
    </location>
</feature>
<feature type="region of interest" description="Disordered" evidence="7">
    <location>
        <begin position="568"/>
        <end position="747"/>
    </location>
</feature>
<dbReference type="PROSITE" id="PS50020">
    <property type="entry name" value="WW_DOMAIN_2"/>
    <property type="match status" value="1"/>
</dbReference>
<feature type="region of interest" description="Disordered" evidence="7">
    <location>
        <begin position="93"/>
        <end position="144"/>
    </location>
</feature>
<dbReference type="GO" id="GO:0003723">
    <property type="term" value="F:RNA binding"/>
    <property type="evidence" value="ECO:0007669"/>
    <property type="project" value="TreeGrafter"/>
</dbReference>
<keyword evidence="6" id="KW-0175">Coiled coil</keyword>
<feature type="compositionally biased region" description="Polar residues" evidence="7">
    <location>
        <begin position="25"/>
        <end position="37"/>
    </location>
</feature>
<evidence type="ECO:0000256" key="1">
    <source>
        <dbReference type="ARBA" id="ARBA00004123"/>
    </source>
</evidence>
<dbReference type="PROSITE" id="PS01159">
    <property type="entry name" value="WW_DOMAIN_1"/>
    <property type="match status" value="1"/>
</dbReference>
<feature type="domain" description="FF" evidence="9">
    <location>
        <begin position="150"/>
        <end position="204"/>
    </location>
</feature>
<protein>
    <recommendedName>
        <fullName evidence="12">Pre-mRNA-processing protein prp40</fullName>
    </recommendedName>
</protein>
<evidence type="ECO:0000256" key="5">
    <source>
        <dbReference type="ARBA" id="ARBA00023242"/>
    </source>
</evidence>
<dbReference type="InterPro" id="IPR036517">
    <property type="entry name" value="FF_domain_sf"/>
</dbReference>
<comment type="caution">
    <text evidence="10">The sequence shown here is derived from an EMBL/GenBank/DDBJ whole genome shotgun (WGS) entry which is preliminary data.</text>
</comment>
<comment type="subcellular location">
    <subcellularLocation>
        <location evidence="1">Nucleus</location>
    </subcellularLocation>
</comment>
<name>A0A9P4MHD6_9PEZI</name>
<feature type="compositionally biased region" description="Basic and acidic residues" evidence="7">
    <location>
        <begin position="100"/>
        <end position="127"/>
    </location>
</feature>
<organism evidence="10 11">
    <name type="scientific">Myriangium duriaei CBS 260.36</name>
    <dbReference type="NCBI Taxonomy" id="1168546"/>
    <lineage>
        <taxon>Eukaryota</taxon>
        <taxon>Fungi</taxon>
        <taxon>Dikarya</taxon>
        <taxon>Ascomycota</taxon>
        <taxon>Pezizomycotina</taxon>
        <taxon>Dothideomycetes</taxon>
        <taxon>Dothideomycetidae</taxon>
        <taxon>Myriangiales</taxon>
        <taxon>Myriangiaceae</taxon>
        <taxon>Myriangium</taxon>
    </lineage>
</organism>
<keyword evidence="11" id="KW-1185">Reference proteome</keyword>
<dbReference type="FunFam" id="1.10.10.440:FF:000013">
    <property type="entry name" value="pre-mRNA-processing protein 40A isoform X1"/>
    <property type="match status" value="1"/>
</dbReference>
<feature type="compositionally biased region" description="Basic and acidic residues" evidence="7">
    <location>
        <begin position="639"/>
        <end position="657"/>
    </location>
</feature>
<evidence type="ECO:0000256" key="6">
    <source>
        <dbReference type="SAM" id="Coils"/>
    </source>
</evidence>
<dbReference type="PANTHER" id="PTHR11864:SF0">
    <property type="entry name" value="PRP40 PRE-MRNA PROCESSING FACTOR 40 HOMOLOG A (YEAST)"/>
    <property type="match status" value="1"/>
</dbReference>
<dbReference type="PROSITE" id="PS51676">
    <property type="entry name" value="FF"/>
    <property type="match status" value="4"/>
</dbReference>
<accession>A0A9P4MHD6</accession>
<feature type="compositionally biased region" description="Basic and acidic residues" evidence="7">
    <location>
        <begin position="609"/>
        <end position="623"/>
    </location>
</feature>
<evidence type="ECO:0000259" key="9">
    <source>
        <dbReference type="PROSITE" id="PS51676"/>
    </source>
</evidence>
<feature type="region of interest" description="Disordered" evidence="7">
    <location>
        <begin position="1"/>
        <end position="37"/>
    </location>
</feature>
<keyword evidence="4" id="KW-0508">mRNA splicing</keyword>
<dbReference type="EMBL" id="ML996085">
    <property type="protein sequence ID" value="KAF2153058.1"/>
    <property type="molecule type" value="Genomic_DNA"/>
</dbReference>
<feature type="domain" description="FF" evidence="9">
    <location>
        <begin position="362"/>
        <end position="431"/>
    </location>
</feature>
<feature type="compositionally biased region" description="Polar residues" evidence="7">
    <location>
        <begin position="1"/>
        <end position="13"/>
    </location>
</feature>
<evidence type="ECO:0000256" key="3">
    <source>
        <dbReference type="ARBA" id="ARBA00022737"/>
    </source>
</evidence>
<dbReference type="Pfam" id="PF01846">
    <property type="entry name" value="FF"/>
    <property type="match status" value="3"/>
</dbReference>
<dbReference type="Pfam" id="PF00397">
    <property type="entry name" value="WW"/>
    <property type="match status" value="1"/>
</dbReference>
<feature type="compositionally biased region" description="Basic and acidic residues" evidence="7">
    <location>
        <begin position="709"/>
        <end position="734"/>
    </location>
</feature>
<evidence type="ECO:0008006" key="12">
    <source>
        <dbReference type="Google" id="ProtNLM"/>
    </source>
</evidence>
<evidence type="ECO:0000259" key="8">
    <source>
        <dbReference type="PROSITE" id="PS50020"/>
    </source>
</evidence>
<dbReference type="GO" id="GO:0045292">
    <property type="term" value="P:mRNA cis splicing, via spliceosome"/>
    <property type="evidence" value="ECO:0007669"/>
    <property type="project" value="InterPro"/>
</dbReference>
<dbReference type="InterPro" id="IPR001202">
    <property type="entry name" value="WW_dom"/>
</dbReference>
<feature type="domain" description="WW" evidence="8">
    <location>
        <begin position="4"/>
        <end position="38"/>
    </location>
</feature>
<keyword evidence="3" id="KW-0677">Repeat</keyword>
<feature type="compositionally biased region" description="Basic and acidic residues" evidence="7">
    <location>
        <begin position="665"/>
        <end position="690"/>
    </location>
</feature>
<dbReference type="InterPro" id="IPR036020">
    <property type="entry name" value="WW_dom_sf"/>
</dbReference>
<dbReference type="AlphaFoldDB" id="A0A9P4MHD6"/>
<evidence type="ECO:0000256" key="4">
    <source>
        <dbReference type="ARBA" id="ARBA00023187"/>
    </source>
</evidence>
<keyword evidence="2" id="KW-0507">mRNA processing</keyword>
<evidence type="ECO:0000256" key="2">
    <source>
        <dbReference type="ARBA" id="ARBA00022664"/>
    </source>
</evidence>